<feature type="short sequence motif" description="GXSXG" evidence="4">
    <location>
        <begin position="45"/>
        <end position="49"/>
    </location>
</feature>
<feature type="domain" description="PNPLA" evidence="5">
    <location>
        <begin position="13"/>
        <end position="205"/>
    </location>
</feature>
<dbReference type="Pfam" id="PF01734">
    <property type="entry name" value="Patatin"/>
    <property type="match status" value="1"/>
</dbReference>
<reference evidence="7" key="1">
    <citation type="submission" date="2016-10" db="EMBL/GenBank/DDBJ databases">
        <authorList>
            <person name="Varghese N."/>
            <person name="Submissions S."/>
        </authorList>
    </citation>
    <scope>NUCLEOTIDE SEQUENCE [LARGE SCALE GENOMIC DNA]</scope>
    <source>
        <strain evidence="7">KCTC 32247</strain>
    </source>
</reference>
<accession>A0A1H1TVJ9</accession>
<proteinExistence type="predicted"/>
<dbReference type="EMBL" id="LT629751">
    <property type="protein sequence ID" value="SDS63936.1"/>
    <property type="molecule type" value="Genomic_DNA"/>
</dbReference>
<dbReference type="InterPro" id="IPR050301">
    <property type="entry name" value="NTE"/>
</dbReference>
<keyword evidence="3 4" id="KW-0443">Lipid metabolism</keyword>
<name>A0A1H1TVJ9_9PSED</name>
<keyword evidence="1 4" id="KW-0378">Hydrolase</keyword>
<dbReference type="PANTHER" id="PTHR14226">
    <property type="entry name" value="NEUROPATHY TARGET ESTERASE/SWISS CHEESE D.MELANOGASTER"/>
    <property type="match status" value="1"/>
</dbReference>
<dbReference type="PROSITE" id="PS51635">
    <property type="entry name" value="PNPLA"/>
    <property type="match status" value="1"/>
</dbReference>
<evidence type="ECO:0000313" key="7">
    <source>
        <dbReference type="Proteomes" id="UP000243359"/>
    </source>
</evidence>
<dbReference type="RefSeq" id="WP_090349038.1">
    <property type="nucleotide sequence ID" value="NZ_LT629751.1"/>
</dbReference>
<gene>
    <name evidence="6" type="ORF">SAMN05216221_2267</name>
</gene>
<evidence type="ECO:0000313" key="6">
    <source>
        <dbReference type="EMBL" id="SDS63936.1"/>
    </source>
</evidence>
<dbReference type="Gene3D" id="3.40.1090.10">
    <property type="entry name" value="Cytosolic phospholipase A2 catalytic domain"/>
    <property type="match status" value="2"/>
</dbReference>
<evidence type="ECO:0000256" key="4">
    <source>
        <dbReference type="PROSITE-ProRule" id="PRU01161"/>
    </source>
</evidence>
<feature type="short sequence motif" description="DGA/G" evidence="4">
    <location>
        <begin position="192"/>
        <end position="194"/>
    </location>
</feature>
<dbReference type="Proteomes" id="UP000243359">
    <property type="component" value="Chromosome I"/>
</dbReference>
<evidence type="ECO:0000256" key="1">
    <source>
        <dbReference type="ARBA" id="ARBA00022801"/>
    </source>
</evidence>
<dbReference type="GO" id="GO:0016787">
    <property type="term" value="F:hydrolase activity"/>
    <property type="evidence" value="ECO:0007669"/>
    <property type="project" value="UniProtKB-UniRule"/>
</dbReference>
<feature type="active site" description="Nucleophile" evidence="4">
    <location>
        <position position="47"/>
    </location>
</feature>
<dbReference type="PANTHER" id="PTHR14226:SF78">
    <property type="entry name" value="SLR0060 PROTEIN"/>
    <property type="match status" value="1"/>
</dbReference>
<organism evidence="6 7">
    <name type="scientific">Pseudomonas oryzae</name>
    <dbReference type="NCBI Taxonomy" id="1392877"/>
    <lineage>
        <taxon>Bacteria</taxon>
        <taxon>Pseudomonadati</taxon>
        <taxon>Pseudomonadota</taxon>
        <taxon>Gammaproteobacteria</taxon>
        <taxon>Pseudomonadales</taxon>
        <taxon>Pseudomonadaceae</taxon>
        <taxon>Pseudomonas</taxon>
    </lineage>
</organism>
<dbReference type="SUPFAM" id="SSF52151">
    <property type="entry name" value="FabD/lysophospholipase-like"/>
    <property type="match status" value="1"/>
</dbReference>
<evidence type="ECO:0000256" key="3">
    <source>
        <dbReference type="ARBA" id="ARBA00023098"/>
    </source>
</evidence>
<sequence length="338" mass="36729">MLFRSRTARPINLALQGGGAHGAFTWGVLDALLEDGRLDFEGVSGTSAGAMNAVVLAHGLLQNGRDGAREALASFWQAVAGSAPLISAGADPASGSLPPGAQMMLYWMQQLSPQQFNPLDINPLREIVSTQIDFERLRAACPLELFIAATHANSGRLRLFRNHELSADSVLASACLPTLHHAVEIAGEPYWDGAYAANPAVFPLLYQCTCRDILLVLLSTASHGASPSRPQDIRRRSLELAFKSTFLREMHGLVHARRYAGNSLLPLGRLERRLRQARFHLIDAGELLSGLAAESRLTTCLPFLQMLRGQGRAHARAWLAEHYPAVGRGSSVDIQQLF</sequence>
<dbReference type="AlphaFoldDB" id="A0A1H1TVJ9"/>
<dbReference type="GO" id="GO:0016042">
    <property type="term" value="P:lipid catabolic process"/>
    <property type="evidence" value="ECO:0007669"/>
    <property type="project" value="UniProtKB-UniRule"/>
</dbReference>
<dbReference type="InterPro" id="IPR016035">
    <property type="entry name" value="Acyl_Trfase/lysoPLipase"/>
</dbReference>
<evidence type="ECO:0000259" key="5">
    <source>
        <dbReference type="PROSITE" id="PS51635"/>
    </source>
</evidence>
<dbReference type="InterPro" id="IPR002641">
    <property type="entry name" value="PNPLA_dom"/>
</dbReference>
<keyword evidence="2 4" id="KW-0442">Lipid degradation</keyword>
<feature type="short sequence motif" description="GXGXXG" evidence="4">
    <location>
        <begin position="17"/>
        <end position="22"/>
    </location>
</feature>
<dbReference type="STRING" id="1392877.SAMN05216221_2267"/>
<protein>
    <submittedName>
        <fullName evidence="6">NTE family protein</fullName>
    </submittedName>
</protein>
<feature type="active site" description="Proton acceptor" evidence="4">
    <location>
        <position position="192"/>
    </location>
</feature>
<keyword evidence="7" id="KW-1185">Reference proteome</keyword>
<dbReference type="OrthoDB" id="9802424at2"/>
<evidence type="ECO:0000256" key="2">
    <source>
        <dbReference type="ARBA" id="ARBA00022963"/>
    </source>
</evidence>